<evidence type="ECO:0000259" key="1">
    <source>
        <dbReference type="Pfam" id="PF12762"/>
    </source>
</evidence>
<organism evidence="2 3">
    <name type="scientific">Chryseobacterium mucoviscidosis</name>
    <dbReference type="NCBI Taxonomy" id="1945581"/>
    <lineage>
        <taxon>Bacteria</taxon>
        <taxon>Pseudomonadati</taxon>
        <taxon>Bacteroidota</taxon>
        <taxon>Flavobacteriia</taxon>
        <taxon>Flavobacteriales</taxon>
        <taxon>Weeksellaceae</taxon>
        <taxon>Chryseobacterium group</taxon>
        <taxon>Chryseobacterium</taxon>
    </lineage>
</organism>
<gene>
    <name evidence="2" type="ORF">B0E34_20550</name>
</gene>
<evidence type="ECO:0000313" key="3">
    <source>
        <dbReference type="Proteomes" id="UP000196355"/>
    </source>
</evidence>
<accession>A0A202BRP6</accession>
<proteinExistence type="predicted"/>
<dbReference type="Pfam" id="PF12762">
    <property type="entry name" value="DDE_Tnp_IS1595"/>
    <property type="match status" value="1"/>
</dbReference>
<dbReference type="EMBL" id="MVAG01000193">
    <property type="protein sequence ID" value="OVE54015.1"/>
    <property type="molecule type" value="Genomic_DNA"/>
</dbReference>
<comment type="caution">
    <text evidence="2">The sequence shown here is derived from an EMBL/GenBank/DDBJ whole genome shotgun (WGS) entry which is preliminary data.</text>
</comment>
<name>A0A202BRP6_9FLAO</name>
<dbReference type="InterPro" id="IPR024445">
    <property type="entry name" value="Tnp_ISXO2-like"/>
</dbReference>
<evidence type="ECO:0000313" key="2">
    <source>
        <dbReference type="EMBL" id="OVE54015.1"/>
    </source>
</evidence>
<keyword evidence="3" id="KW-1185">Reference proteome</keyword>
<feature type="domain" description="ISXO2-like transposase" evidence="1">
    <location>
        <begin position="2"/>
        <end position="34"/>
    </location>
</feature>
<sequence>MKQDSHVMTDEWTAYKNIGDYFHNHTYVDHGKKQ</sequence>
<dbReference type="AlphaFoldDB" id="A0A202BRP6"/>
<dbReference type="Proteomes" id="UP000196355">
    <property type="component" value="Unassembled WGS sequence"/>
</dbReference>
<reference evidence="3" key="1">
    <citation type="submission" date="2017-02" db="EMBL/GenBank/DDBJ databases">
        <authorList>
            <person name="Tetz G."/>
            <person name="Tetz V."/>
        </authorList>
    </citation>
    <scope>NUCLEOTIDE SEQUENCE [LARGE SCALE GENOMIC DNA]</scope>
    <source>
        <strain evidence="3">VT16-26</strain>
    </source>
</reference>
<protein>
    <recommendedName>
        <fullName evidence="1">ISXO2-like transposase domain-containing protein</fullName>
    </recommendedName>
</protein>